<proteinExistence type="predicted"/>
<evidence type="ECO:0000313" key="3">
    <source>
        <dbReference type="Proteomes" id="UP000001861"/>
    </source>
</evidence>
<dbReference type="InParanoid" id="D6RPS8"/>
<protein>
    <submittedName>
        <fullName evidence="2">Uncharacterized protein</fullName>
    </submittedName>
</protein>
<dbReference type="KEGG" id="cci:CC1G_15161"/>
<name>D6RPS8_COPC7</name>
<dbReference type="RefSeq" id="XP_002910522.1">
    <property type="nucleotide sequence ID" value="XM_002910476.1"/>
</dbReference>
<dbReference type="EMBL" id="AACS02000009">
    <property type="protein sequence ID" value="EFI27028.1"/>
    <property type="molecule type" value="Genomic_DNA"/>
</dbReference>
<accession>D6RPS8</accession>
<feature type="coiled-coil region" evidence="1">
    <location>
        <begin position="50"/>
        <end position="77"/>
    </location>
</feature>
<dbReference type="VEuPathDB" id="FungiDB:CC1G_15161"/>
<keyword evidence="1" id="KW-0175">Coiled coil</keyword>
<keyword evidence="3" id="KW-1185">Reference proteome</keyword>
<gene>
    <name evidence="2" type="ORF">CC1G_15161</name>
</gene>
<evidence type="ECO:0000313" key="2">
    <source>
        <dbReference type="EMBL" id="EFI27028.1"/>
    </source>
</evidence>
<comment type="caution">
    <text evidence="2">The sequence shown here is derived from an EMBL/GenBank/DDBJ whole genome shotgun (WGS) entry which is preliminary data.</text>
</comment>
<evidence type="ECO:0000256" key="1">
    <source>
        <dbReference type="SAM" id="Coils"/>
    </source>
</evidence>
<dbReference type="HOGENOM" id="CLU_2469008_0_0_1"/>
<sequence length="88" mass="9681">MCRSGMDVAEMWRCGMRRDDGECGDVRSHAGSCETVRGVWIKAGGFLKTSKELKSAIAALQEELSQVDEDIAKALARLVELRLLIAQL</sequence>
<dbReference type="Proteomes" id="UP000001861">
    <property type="component" value="Unassembled WGS sequence"/>
</dbReference>
<organism evidence="2 3">
    <name type="scientific">Coprinopsis cinerea (strain Okayama-7 / 130 / ATCC MYA-4618 / FGSC 9003)</name>
    <name type="common">Inky cap fungus</name>
    <name type="synonym">Hormographiella aspergillata</name>
    <dbReference type="NCBI Taxonomy" id="240176"/>
    <lineage>
        <taxon>Eukaryota</taxon>
        <taxon>Fungi</taxon>
        <taxon>Dikarya</taxon>
        <taxon>Basidiomycota</taxon>
        <taxon>Agaricomycotina</taxon>
        <taxon>Agaricomycetes</taxon>
        <taxon>Agaricomycetidae</taxon>
        <taxon>Agaricales</taxon>
        <taxon>Agaricineae</taxon>
        <taxon>Psathyrellaceae</taxon>
        <taxon>Coprinopsis</taxon>
    </lineage>
</organism>
<reference evidence="2 3" key="1">
    <citation type="journal article" date="2010" name="Proc. Natl. Acad. Sci. U.S.A.">
        <title>Insights into evolution of multicellular fungi from the assembled chromosomes of the mushroom Coprinopsis cinerea (Coprinus cinereus).</title>
        <authorList>
            <person name="Stajich J.E."/>
            <person name="Wilke S.K."/>
            <person name="Ahren D."/>
            <person name="Au C.H."/>
            <person name="Birren B.W."/>
            <person name="Borodovsky M."/>
            <person name="Burns C."/>
            <person name="Canback B."/>
            <person name="Casselton L.A."/>
            <person name="Cheng C.K."/>
            <person name="Deng J."/>
            <person name="Dietrich F.S."/>
            <person name="Fargo D.C."/>
            <person name="Farman M.L."/>
            <person name="Gathman A.C."/>
            <person name="Goldberg J."/>
            <person name="Guigo R."/>
            <person name="Hoegger P.J."/>
            <person name="Hooker J.B."/>
            <person name="Huggins A."/>
            <person name="James T.Y."/>
            <person name="Kamada T."/>
            <person name="Kilaru S."/>
            <person name="Kodira C."/>
            <person name="Kues U."/>
            <person name="Kupfer D."/>
            <person name="Kwan H.S."/>
            <person name="Lomsadze A."/>
            <person name="Li W."/>
            <person name="Lilly W.W."/>
            <person name="Ma L.J."/>
            <person name="Mackey A.J."/>
            <person name="Manning G."/>
            <person name="Martin F."/>
            <person name="Muraguchi H."/>
            <person name="Natvig D.O."/>
            <person name="Palmerini H."/>
            <person name="Ramesh M.A."/>
            <person name="Rehmeyer C.J."/>
            <person name="Roe B.A."/>
            <person name="Shenoy N."/>
            <person name="Stanke M."/>
            <person name="Ter-Hovhannisyan V."/>
            <person name="Tunlid A."/>
            <person name="Velagapudi R."/>
            <person name="Vision T.J."/>
            <person name="Zeng Q."/>
            <person name="Zolan M.E."/>
            <person name="Pukkila P.J."/>
        </authorList>
    </citation>
    <scope>NUCLEOTIDE SEQUENCE [LARGE SCALE GENOMIC DNA]</scope>
    <source>
        <strain evidence="3">Okayama-7 / 130 / ATCC MYA-4618 / FGSC 9003</strain>
    </source>
</reference>
<dbReference type="AlphaFoldDB" id="D6RPS8"/>
<dbReference type="GeneID" id="9378383"/>